<feature type="region of interest" description="Disordered" evidence="1">
    <location>
        <begin position="71"/>
        <end position="145"/>
    </location>
</feature>
<evidence type="ECO:0000313" key="3">
    <source>
        <dbReference type="EMBL" id="KWS04390.1"/>
    </source>
</evidence>
<dbReference type="AlphaFoldDB" id="A0A108U896"/>
<evidence type="ECO:0000313" key="4">
    <source>
        <dbReference type="Proteomes" id="UP000023435"/>
    </source>
</evidence>
<reference evidence="3 4" key="1">
    <citation type="journal article" date="2014" name="Genome Announc.">
        <title>Draft Genome Sequence of Lysobacter capsici AZ78, a Bacterium Antagonistic to Plant-Pathogenic Oomycetes.</title>
        <authorList>
            <person name="Puopolo G."/>
            <person name="Sonego P."/>
            <person name="Engelen K."/>
            <person name="Pertot I."/>
        </authorList>
    </citation>
    <scope>NUCLEOTIDE SEQUENCE [LARGE SCALE GENOMIC DNA]</scope>
    <source>
        <strain evidence="3 4">AZ78</strain>
    </source>
</reference>
<accession>A0A108U896</accession>
<proteinExistence type="predicted"/>
<gene>
    <name evidence="3" type="ORF">AZ78_1939</name>
</gene>
<protein>
    <submittedName>
        <fullName evidence="3">Uncharacterized protein</fullName>
    </submittedName>
</protein>
<evidence type="ECO:0000256" key="2">
    <source>
        <dbReference type="SAM" id="Phobius"/>
    </source>
</evidence>
<organism evidence="3 4">
    <name type="scientific">Lysobacter capsici AZ78</name>
    <dbReference type="NCBI Taxonomy" id="1444315"/>
    <lineage>
        <taxon>Bacteria</taxon>
        <taxon>Pseudomonadati</taxon>
        <taxon>Pseudomonadota</taxon>
        <taxon>Gammaproteobacteria</taxon>
        <taxon>Lysobacterales</taxon>
        <taxon>Lysobacteraceae</taxon>
        <taxon>Lysobacter</taxon>
    </lineage>
</organism>
<dbReference type="EMBL" id="JAJA02000001">
    <property type="protein sequence ID" value="KWS04390.1"/>
    <property type="molecule type" value="Genomic_DNA"/>
</dbReference>
<feature type="transmembrane region" description="Helical" evidence="2">
    <location>
        <begin position="29"/>
        <end position="47"/>
    </location>
</feature>
<feature type="compositionally biased region" description="Low complexity" evidence="1">
    <location>
        <begin position="108"/>
        <end position="118"/>
    </location>
</feature>
<evidence type="ECO:0000256" key="1">
    <source>
        <dbReference type="SAM" id="MobiDB-lite"/>
    </source>
</evidence>
<name>A0A108U896_9GAMM</name>
<sequence length="228" mass="25072">MRLRAIMCRRSAHGDMTASKRDAARNERAYAWGVVALVHAGFIWVAMQWRMPAAPVEDDSALAVIFIAAPSPPPAQTLRPAQPRERRDRVAAPTPRKPPPRERVDTTAAPSSPAVDPAPQDPPSGLSAVQIDPRMSDPTRVTRAPWDAPSADLLARRAPSLPGHATQRFKMQQPRSLANAVERFGQMFGGRGEDPCKRTRANIGGLASQGDSADLQRELEYERRYCRP</sequence>
<comment type="caution">
    <text evidence="3">The sequence shown here is derived from an EMBL/GenBank/DDBJ whole genome shotgun (WGS) entry which is preliminary data.</text>
</comment>
<keyword evidence="2" id="KW-0472">Membrane</keyword>
<dbReference type="Proteomes" id="UP000023435">
    <property type="component" value="Unassembled WGS sequence"/>
</dbReference>
<keyword evidence="4" id="KW-1185">Reference proteome</keyword>
<keyword evidence="2" id="KW-0812">Transmembrane</keyword>
<keyword evidence="2" id="KW-1133">Transmembrane helix</keyword>